<dbReference type="AlphaFoldDB" id="A0A517NRG9"/>
<name>A0A517NRG9_9BACT</name>
<evidence type="ECO:0000313" key="2">
    <source>
        <dbReference type="EMBL" id="QDT09738.1"/>
    </source>
</evidence>
<organism evidence="2 3">
    <name type="scientific">Stieleria marina</name>
    <dbReference type="NCBI Taxonomy" id="1930275"/>
    <lineage>
        <taxon>Bacteria</taxon>
        <taxon>Pseudomonadati</taxon>
        <taxon>Planctomycetota</taxon>
        <taxon>Planctomycetia</taxon>
        <taxon>Pirellulales</taxon>
        <taxon>Pirellulaceae</taxon>
        <taxon>Stieleria</taxon>
    </lineage>
</organism>
<sequence>MVEYCRSKRGFGTDLAGDSQENAACRTAKSGSALAGPFRPPFHLPPILRLSETFFRQGKLNSQDPPSGRSVPTYRSPLSRFTPNASNQLASDGT</sequence>
<evidence type="ECO:0000256" key="1">
    <source>
        <dbReference type="SAM" id="MobiDB-lite"/>
    </source>
</evidence>
<accession>A0A517NRG9</accession>
<protein>
    <submittedName>
        <fullName evidence="2">Uncharacterized protein</fullName>
    </submittedName>
</protein>
<gene>
    <name evidence="2" type="ORF">K239x_16880</name>
</gene>
<dbReference type="EMBL" id="CP036526">
    <property type="protein sequence ID" value="QDT09738.1"/>
    <property type="molecule type" value="Genomic_DNA"/>
</dbReference>
<proteinExistence type="predicted"/>
<feature type="region of interest" description="Disordered" evidence="1">
    <location>
        <begin position="57"/>
        <end position="94"/>
    </location>
</feature>
<feature type="compositionally biased region" description="Polar residues" evidence="1">
    <location>
        <begin position="79"/>
        <end position="94"/>
    </location>
</feature>
<reference evidence="2 3" key="1">
    <citation type="submission" date="2019-02" db="EMBL/GenBank/DDBJ databases">
        <title>Deep-cultivation of Planctomycetes and their phenomic and genomic characterization uncovers novel biology.</title>
        <authorList>
            <person name="Wiegand S."/>
            <person name="Jogler M."/>
            <person name="Boedeker C."/>
            <person name="Pinto D."/>
            <person name="Vollmers J."/>
            <person name="Rivas-Marin E."/>
            <person name="Kohn T."/>
            <person name="Peeters S.H."/>
            <person name="Heuer A."/>
            <person name="Rast P."/>
            <person name="Oberbeckmann S."/>
            <person name="Bunk B."/>
            <person name="Jeske O."/>
            <person name="Meyerdierks A."/>
            <person name="Storesund J.E."/>
            <person name="Kallscheuer N."/>
            <person name="Luecker S."/>
            <person name="Lage O.M."/>
            <person name="Pohl T."/>
            <person name="Merkel B.J."/>
            <person name="Hornburger P."/>
            <person name="Mueller R.-W."/>
            <person name="Bruemmer F."/>
            <person name="Labrenz M."/>
            <person name="Spormann A.M."/>
            <person name="Op den Camp H."/>
            <person name="Overmann J."/>
            <person name="Amann R."/>
            <person name="Jetten M.S.M."/>
            <person name="Mascher T."/>
            <person name="Medema M.H."/>
            <person name="Devos D.P."/>
            <person name="Kaster A.-K."/>
            <person name="Ovreas L."/>
            <person name="Rohde M."/>
            <person name="Galperin M.Y."/>
            <person name="Jogler C."/>
        </authorList>
    </citation>
    <scope>NUCLEOTIDE SEQUENCE [LARGE SCALE GENOMIC DNA]</scope>
    <source>
        <strain evidence="2 3">K23_9</strain>
    </source>
</reference>
<evidence type="ECO:0000313" key="3">
    <source>
        <dbReference type="Proteomes" id="UP000319817"/>
    </source>
</evidence>
<keyword evidence="3" id="KW-1185">Reference proteome</keyword>
<dbReference type="Proteomes" id="UP000319817">
    <property type="component" value="Chromosome"/>
</dbReference>